<dbReference type="Gene3D" id="3.30.1410.10">
    <property type="entry name" value="GTP cyclohydrolase I feedback regulatory protein GFRP"/>
    <property type="match status" value="1"/>
</dbReference>
<feature type="compositionally biased region" description="Basic and acidic residues" evidence="1">
    <location>
        <begin position="235"/>
        <end position="265"/>
    </location>
</feature>
<feature type="compositionally biased region" description="Basic residues" evidence="1">
    <location>
        <begin position="123"/>
        <end position="133"/>
    </location>
</feature>
<dbReference type="Proteomes" id="UP000466442">
    <property type="component" value="Linkage Group LG5"/>
</dbReference>
<feature type="region of interest" description="Disordered" evidence="1">
    <location>
        <begin position="102"/>
        <end position="318"/>
    </location>
</feature>
<dbReference type="OrthoDB" id="64291at2759"/>
<dbReference type="SUPFAM" id="SSF69761">
    <property type="entry name" value="GTP cyclohydrolase I feedback regulatory protein, GFRP"/>
    <property type="match status" value="1"/>
</dbReference>
<evidence type="ECO:0000313" key="3">
    <source>
        <dbReference type="Proteomes" id="UP000466442"/>
    </source>
</evidence>
<accession>A0A6A4KCX6</accession>
<feature type="compositionally biased region" description="Polar residues" evidence="1">
    <location>
        <begin position="306"/>
        <end position="318"/>
    </location>
</feature>
<comment type="caution">
    <text evidence="2">The sequence shown here is derived from an EMBL/GenBank/DDBJ whole genome shotgun (WGS) entry which is preliminary data.</text>
</comment>
<feature type="compositionally biased region" description="Polar residues" evidence="1">
    <location>
        <begin position="220"/>
        <end position="233"/>
    </location>
</feature>
<feature type="compositionally biased region" description="Basic and acidic residues" evidence="1">
    <location>
        <begin position="209"/>
        <end position="219"/>
    </location>
</feature>
<feature type="compositionally biased region" description="Polar residues" evidence="1">
    <location>
        <begin position="191"/>
        <end position="200"/>
    </location>
</feature>
<keyword evidence="3" id="KW-1185">Reference proteome</keyword>
<dbReference type="Pfam" id="PF06399">
    <property type="entry name" value="GFRP"/>
    <property type="match status" value="1"/>
</dbReference>
<gene>
    <name evidence="2" type="ORF">GE061_013618</name>
</gene>
<reference evidence="2" key="1">
    <citation type="journal article" date="2021" name="Mol. Ecol. Resour.">
        <title>Apolygus lucorum genome provides insights into omnivorousness and mesophyll feeding.</title>
        <authorList>
            <person name="Liu Y."/>
            <person name="Liu H."/>
            <person name="Wang H."/>
            <person name="Huang T."/>
            <person name="Liu B."/>
            <person name="Yang B."/>
            <person name="Yin L."/>
            <person name="Li B."/>
            <person name="Zhang Y."/>
            <person name="Zhang S."/>
            <person name="Jiang F."/>
            <person name="Zhang X."/>
            <person name="Ren Y."/>
            <person name="Wang B."/>
            <person name="Wang S."/>
            <person name="Lu Y."/>
            <person name="Wu K."/>
            <person name="Fan W."/>
            <person name="Wang G."/>
        </authorList>
    </citation>
    <scope>NUCLEOTIDE SEQUENCE</scope>
    <source>
        <strain evidence="2">12Hb</strain>
    </source>
</reference>
<dbReference type="InterPro" id="IPR009112">
    <property type="entry name" value="GTP_CycHdrlase_I_reg"/>
</dbReference>
<dbReference type="GO" id="GO:0009890">
    <property type="term" value="P:negative regulation of biosynthetic process"/>
    <property type="evidence" value="ECO:0007669"/>
    <property type="project" value="InterPro"/>
</dbReference>
<organism evidence="2 3">
    <name type="scientific">Apolygus lucorum</name>
    <name type="common">Small green plant bug</name>
    <name type="synonym">Lygocoris lucorum</name>
    <dbReference type="NCBI Taxonomy" id="248454"/>
    <lineage>
        <taxon>Eukaryota</taxon>
        <taxon>Metazoa</taxon>
        <taxon>Ecdysozoa</taxon>
        <taxon>Arthropoda</taxon>
        <taxon>Hexapoda</taxon>
        <taxon>Insecta</taxon>
        <taxon>Pterygota</taxon>
        <taxon>Neoptera</taxon>
        <taxon>Paraneoptera</taxon>
        <taxon>Hemiptera</taxon>
        <taxon>Heteroptera</taxon>
        <taxon>Panheteroptera</taxon>
        <taxon>Cimicomorpha</taxon>
        <taxon>Miridae</taxon>
        <taxon>Mirini</taxon>
        <taxon>Apolygus</taxon>
    </lineage>
</organism>
<protein>
    <submittedName>
        <fullName evidence="2">Uncharacterized protein</fullName>
    </submittedName>
</protein>
<evidence type="ECO:0000313" key="2">
    <source>
        <dbReference type="EMBL" id="KAF6210512.1"/>
    </source>
</evidence>
<dbReference type="InterPro" id="IPR036717">
    <property type="entry name" value="GFRP_sf"/>
</dbReference>
<name>A0A6A4KCX6_APOLU</name>
<sequence>MPYIFISAVALCANLYRCAPLIVGDKFADPELMKFLGAKITTDYPEPNSPPMYVMFATMREVLDALQEIGYELNSSHMVQGYTTWILSKPVEAAIKDRSETSIKAEKSITSEIDSEPEAKATPKPRRPKRRTKEKPIETIPREVSAADSGELQDSSSITIKQIPPPKPESEYAREERPRRPVPEIDEATSTRDLPSSSSRKLLGYQDGTPRDTSRRQFESESSSKGISKTGSDASRPDSVNKRQELDKKDSQISEKQEPEPRVEATDSESPSYSRKLKGRGSTDNMAPHEKHSKHRGHKGVKRKSSSMSTPVKENFKN</sequence>
<evidence type="ECO:0000256" key="1">
    <source>
        <dbReference type="SAM" id="MobiDB-lite"/>
    </source>
</evidence>
<feature type="compositionally biased region" description="Basic residues" evidence="1">
    <location>
        <begin position="291"/>
        <end position="305"/>
    </location>
</feature>
<dbReference type="EMBL" id="WIXP02000005">
    <property type="protein sequence ID" value="KAF6210512.1"/>
    <property type="molecule type" value="Genomic_DNA"/>
</dbReference>
<proteinExistence type="predicted"/>
<dbReference type="AlphaFoldDB" id="A0A6A4KCX6"/>
<feature type="compositionally biased region" description="Basic and acidic residues" evidence="1">
    <location>
        <begin position="168"/>
        <end position="183"/>
    </location>
</feature>